<dbReference type="Proteomes" id="UP000595074">
    <property type="component" value="Chromosome"/>
</dbReference>
<dbReference type="InterPro" id="IPR050273">
    <property type="entry name" value="GppA/Ppx_hydrolase"/>
</dbReference>
<dbReference type="KEGG" id="sinu:IMZ28_02140"/>
<gene>
    <name evidence="4" type="ORF">IMZ28_02140</name>
</gene>
<feature type="domain" description="Ppx/GppA phosphatase C-terminal" evidence="3">
    <location>
        <begin position="353"/>
        <end position="456"/>
    </location>
</feature>
<dbReference type="AlphaFoldDB" id="A0A7M1S6H4"/>
<dbReference type="CDD" id="cd24052">
    <property type="entry name" value="ASKHA_NBD_HpPPX-GppA-like"/>
    <property type="match status" value="1"/>
</dbReference>
<dbReference type="Gene3D" id="3.30.420.150">
    <property type="entry name" value="Exopolyphosphatase. Domain 2"/>
    <property type="match status" value="1"/>
</dbReference>
<evidence type="ECO:0000313" key="5">
    <source>
        <dbReference type="Proteomes" id="UP000595074"/>
    </source>
</evidence>
<keyword evidence="5" id="KW-1185">Reference proteome</keyword>
<proteinExistence type="predicted"/>
<dbReference type="Pfam" id="PF21447">
    <property type="entry name" value="Ppx-GppA_III"/>
    <property type="match status" value="1"/>
</dbReference>
<sequence length="507" mass="57694">MAKRTAIIDIGSNSARLVIFEKTSRYGFHLICEQKSKVRIGEGAYEQNGYLQPAGIRRAFLTLQSFMHTIEKYQAHKTICVATSALRDAPNGDIFVNWIKKELGLSIKIIDGKKEANYGAIATKNLLPVTDAVTLDIGGGSSDMALIQNGQIIDTYSLNLGTVRLKELFFDKENSRKEAHRKAKIYIENALEDIPEHFHTPLVIGIGGTARTLSKGIMKKTDYPLDKLHAFSYEVDAFKAYFNDITFSSAKGLKKFNLKKNRYDTIREGTLIWKSILKHLGAQKVITSAVGVREGVFLEQSLKQDNLTFPKGINPSITSLLDRFKPYVNIESKKKNKRRIGTNLYTVLQVEIQDKKCYQRELQWALKLSNIGTTLTIYKSHQHAFYIALQELNYGFTHQEILLVSLLLRMHGKELLHKPLFKSFESFLPPKQTLLWLSFIYTLTVLLHEASNSATITFEYANRTLRIFSDKPLYLAKEKIKMLEKPIPLAVIIEDEERLPKCKELGI</sequence>
<evidence type="ECO:0000259" key="3">
    <source>
        <dbReference type="Pfam" id="PF21447"/>
    </source>
</evidence>
<feature type="domain" description="Ppx/GppA phosphatase N-terminal" evidence="2">
    <location>
        <begin position="18"/>
        <end position="302"/>
    </location>
</feature>
<dbReference type="RefSeq" id="WP_197549001.1">
    <property type="nucleotide sequence ID" value="NZ_CP063164.1"/>
</dbReference>
<dbReference type="Pfam" id="PF02541">
    <property type="entry name" value="Ppx-GppA"/>
    <property type="match status" value="1"/>
</dbReference>
<dbReference type="EMBL" id="CP063164">
    <property type="protein sequence ID" value="QOR62299.1"/>
    <property type="molecule type" value="Genomic_DNA"/>
</dbReference>
<evidence type="ECO:0000313" key="4">
    <source>
        <dbReference type="EMBL" id="QOR62299.1"/>
    </source>
</evidence>
<organism evidence="4 5">
    <name type="scientific">Sulfurovum indicum</name>
    <dbReference type="NCBI Taxonomy" id="2779528"/>
    <lineage>
        <taxon>Bacteria</taxon>
        <taxon>Pseudomonadati</taxon>
        <taxon>Campylobacterota</taxon>
        <taxon>Epsilonproteobacteria</taxon>
        <taxon>Campylobacterales</taxon>
        <taxon>Sulfurovaceae</taxon>
        <taxon>Sulfurovum</taxon>
    </lineage>
</organism>
<dbReference type="PANTHER" id="PTHR30005">
    <property type="entry name" value="EXOPOLYPHOSPHATASE"/>
    <property type="match status" value="1"/>
</dbReference>
<name>A0A7M1S6H4_9BACT</name>
<dbReference type="SUPFAM" id="SSF109604">
    <property type="entry name" value="HD-domain/PDEase-like"/>
    <property type="match status" value="1"/>
</dbReference>
<dbReference type="InterPro" id="IPR048950">
    <property type="entry name" value="Ppx_GppA_C"/>
</dbReference>
<dbReference type="Gene3D" id="1.10.3210.10">
    <property type="entry name" value="Hypothetical protein af1432"/>
    <property type="match status" value="1"/>
</dbReference>
<reference evidence="4 5" key="1">
    <citation type="submission" date="2020-10" db="EMBL/GenBank/DDBJ databases">
        <title>The genome of sulfurovum sp.</title>
        <authorList>
            <person name="Xie S."/>
            <person name="Shao Z."/>
            <person name="Jiang L."/>
        </authorList>
    </citation>
    <scope>NUCLEOTIDE SEQUENCE [LARGE SCALE GENOMIC DNA]</scope>
    <source>
        <strain evidence="4 5">ST-419</strain>
    </source>
</reference>
<dbReference type="InterPro" id="IPR003695">
    <property type="entry name" value="Ppx_GppA_N"/>
</dbReference>
<dbReference type="Gene3D" id="3.30.420.40">
    <property type="match status" value="1"/>
</dbReference>
<evidence type="ECO:0000259" key="2">
    <source>
        <dbReference type="Pfam" id="PF02541"/>
    </source>
</evidence>
<dbReference type="SUPFAM" id="SSF53067">
    <property type="entry name" value="Actin-like ATPase domain"/>
    <property type="match status" value="2"/>
</dbReference>
<dbReference type="GO" id="GO:0016462">
    <property type="term" value="F:pyrophosphatase activity"/>
    <property type="evidence" value="ECO:0007669"/>
    <property type="project" value="TreeGrafter"/>
</dbReference>
<protein>
    <submittedName>
        <fullName evidence="4">Ppx/GppA family phosphatase</fullName>
    </submittedName>
</protein>
<dbReference type="InterPro" id="IPR043129">
    <property type="entry name" value="ATPase_NBD"/>
</dbReference>
<evidence type="ECO:0000256" key="1">
    <source>
        <dbReference type="ARBA" id="ARBA00022801"/>
    </source>
</evidence>
<dbReference type="PIRSF" id="PIRSF001267">
    <property type="entry name" value="Pyrophosphatase_GppA_Ppx"/>
    <property type="match status" value="1"/>
</dbReference>
<accession>A0A7M1S6H4</accession>
<dbReference type="InterPro" id="IPR030673">
    <property type="entry name" value="PyroPPase_GppA_Ppx"/>
</dbReference>
<dbReference type="PANTHER" id="PTHR30005:SF0">
    <property type="entry name" value="RETROGRADE REGULATION PROTEIN 2"/>
    <property type="match status" value="1"/>
</dbReference>
<keyword evidence="1" id="KW-0378">Hydrolase</keyword>